<dbReference type="EMBL" id="CP001739">
    <property type="protein sequence ID" value="ACZ10363.1"/>
    <property type="molecule type" value="Genomic_DNA"/>
</dbReference>
<dbReference type="AlphaFoldDB" id="D1AQV3"/>
<reference evidence="1 2" key="2">
    <citation type="journal article" date="2010" name="Stand. Genomic Sci.">
        <title>Complete genome sequence of Sebaldella termitidis type strain (NCTC 11300).</title>
        <authorList>
            <person name="Harmon-Smith M."/>
            <person name="Celia L."/>
            <person name="Chertkov O."/>
            <person name="Lapidus A."/>
            <person name="Copeland A."/>
            <person name="Glavina Del Rio T."/>
            <person name="Nolan M."/>
            <person name="Lucas S."/>
            <person name="Tice H."/>
            <person name="Cheng J.F."/>
            <person name="Han C."/>
            <person name="Detter J.C."/>
            <person name="Bruce D."/>
            <person name="Goodwin L."/>
            <person name="Pitluck S."/>
            <person name="Pati A."/>
            <person name="Liolios K."/>
            <person name="Ivanova N."/>
            <person name="Mavromatis K."/>
            <person name="Mikhailova N."/>
            <person name="Chen A."/>
            <person name="Palaniappan K."/>
            <person name="Land M."/>
            <person name="Hauser L."/>
            <person name="Chang Y.J."/>
            <person name="Jeffries C.D."/>
            <person name="Brettin T."/>
            <person name="Goker M."/>
            <person name="Beck B."/>
            <person name="Bristow J."/>
            <person name="Eisen J.A."/>
            <person name="Markowitz V."/>
            <person name="Hugenholtz P."/>
            <person name="Kyrpides N.C."/>
            <person name="Klenk H.P."/>
            <person name="Chen F."/>
        </authorList>
    </citation>
    <scope>NUCLEOTIDE SEQUENCE [LARGE SCALE GENOMIC DNA]</scope>
    <source>
        <strain evidence="2">ATCC 33386 / NCTC 11300</strain>
    </source>
</reference>
<proteinExistence type="predicted"/>
<name>D1AQV3_SEBTE</name>
<dbReference type="Proteomes" id="UP000000845">
    <property type="component" value="Chromosome"/>
</dbReference>
<dbReference type="KEGG" id="str:Sterm_3529"/>
<evidence type="ECO:0000313" key="1">
    <source>
        <dbReference type="EMBL" id="ACZ10363.1"/>
    </source>
</evidence>
<organism evidence="1 2">
    <name type="scientific">Sebaldella termitidis (strain ATCC 33386 / NCTC 11300)</name>
    <dbReference type="NCBI Taxonomy" id="526218"/>
    <lineage>
        <taxon>Bacteria</taxon>
        <taxon>Fusobacteriati</taxon>
        <taxon>Fusobacteriota</taxon>
        <taxon>Fusobacteriia</taxon>
        <taxon>Fusobacteriales</taxon>
        <taxon>Leptotrichiaceae</taxon>
        <taxon>Sebaldella</taxon>
    </lineage>
</organism>
<reference evidence="2" key="1">
    <citation type="submission" date="2009-09" db="EMBL/GenBank/DDBJ databases">
        <title>The complete chromosome of Sebaldella termitidis ATCC 33386.</title>
        <authorList>
            <consortium name="US DOE Joint Genome Institute (JGI-PGF)"/>
            <person name="Lucas S."/>
            <person name="Copeland A."/>
            <person name="Lapidus A."/>
            <person name="Glavina del Rio T."/>
            <person name="Dalin E."/>
            <person name="Tice H."/>
            <person name="Bruce D."/>
            <person name="Goodwin L."/>
            <person name="Pitluck S."/>
            <person name="Kyrpides N."/>
            <person name="Mavromatis K."/>
            <person name="Ivanova N."/>
            <person name="Mikhailova N."/>
            <person name="Sims D."/>
            <person name="Meincke L."/>
            <person name="Brettin T."/>
            <person name="Detter J.C."/>
            <person name="Han C."/>
            <person name="Larimer F."/>
            <person name="Land M."/>
            <person name="Hauser L."/>
            <person name="Markowitz V."/>
            <person name="Cheng J.F."/>
            <person name="Hugenholtz P."/>
            <person name="Woyke T."/>
            <person name="Wu D."/>
            <person name="Eisen J.A."/>
        </authorList>
    </citation>
    <scope>NUCLEOTIDE SEQUENCE [LARGE SCALE GENOMIC DNA]</scope>
    <source>
        <strain evidence="2">ATCC 33386 / NCTC 11300</strain>
    </source>
</reference>
<keyword evidence="2" id="KW-1185">Reference proteome</keyword>
<protein>
    <submittedName>
        <fullName evidence="1">Uncharacterized protein</fullName>
    </submittedName>
</protein>
<accession>D1AQV3</accession>
<sequence>MSSSKDKNDYYYNGEKLNVDIKTFEYTLEGNCIK</sequence>
<evidence type="ECO:0000313" key="2">
    <source>
        <dbReference type="Proteomes" id="UP000000845"/>
    </source>
</evidence>
<dbReference type="HOGENOM" id="CLU_3375930_0_0_0"/>
<gene>
    <name evidence="1" type="ordered locus">Sterm_3529</name>
</gene>